<keyword evidence="2" id="KW-1185">Reference proteome</keyword>
<name>A0ABQ4ZCI3_9ASTR</name>
<dbReference type="EMBL" id="BQNB010011233">
    <property type="protein sequence ID" value="GJS87894.1"/>
    <property type="molecule type" value="Genomic_DNA"/>
</dbReference>
<reference evidence="1" key="1">
    <citation type="journal article" date="2022" name="Int. J. Mol. Sci.">
        <title>Draft Genome of Tanacetum Coccineum: Genomic Comparison of Closely Related Tanacetum-Family Plants.</title>
        <authorList>
            <person name="Yamashiro T."/>
            <person name="Shiraishi A."/>
            <person name="Nakayama K."/>
            <person name="Satake H."/>
        </authorList>
    </citation>
    <scope>NUCLEOTIDE SEQUENCE</scope>
</reference>
<reference evidence="1" key="2">
    <citation type="submission" date="2022-01" db="EMBL/GenBank/DDBJ databases">
        <authorList>
            <person name="Yamashiro T."/>
            <person name="Shiraishi A."/>
            <person name="Satake H."/>
            <person name="Nakayama K."/>
        </authorList>
    </citation>
    <scope>NUCLEOTIDE SEQUENCE</scope>
</reference>
<sequence length="201" mass="21228">MKEEFPGWFGKQIRQRHVDNDLGVNESSELFALACGPSQTPISVNSCVVNGVSLNDLEIAALHINGQSIDVDAPPDIIDVVDEDDDIIDEEDLTPHDLADSDDEDLVNLDIDDGVNVMSTDVARGHGGDGVGDDRPLHIRAPESPIWVAGERAGCIPARRPGTSGELPRGARLGVALALPFLAPNAAGAEGGGRGKDWDPV</sequence>
<accession>A0ABQ4ZCI3</accession>
<evidence type="ECO:0000313" key="1">
    <source>
        <dbReference type="EMBL" id="GJS87894.1"/>
    </source>
</evidence>
<comment type="caution">
    <text evidence="1">The sequence shown here is derived from an EMBL/GenBank/DDBJ whole genome shotgun (WGS) entry which is preliminary data.</text>
</comment>
<organism evidence="1 2">
    <name type="scientific">Tanacetum coccineum</name>
    <dbReference type="NCBI Taxonomy" id="301880"/>
    <lineage>
        <taxon>Eukaryota</taxon>
        <taxon>Viridiplantae</taxon>
        <taxon>Streptophyta</taxon>
        <taxon>Embryophyta</taxon>
        <taxon>Tracheophyta</taxon>
        <taxon>Spermatophyta</taxon>
        <taxon>Magnoliopsida</taxon>
        <taxon>eudicotyledons</taxon>
        <taxon>Gunneridae</taxon>
        <taxon>Pentapetalae</taxon>
        <taxon>asterids</taxon>
        <taxon>campanulids</taxon>
        <taxon>Asterales</taxon>
        <taxon>Asteraceae</taxon>
        <taxon>Asteroideae</taxon>
        <taxon>Anthemideae</taxon>
        <taxon>Anthemidinae</taxon>
        <taxon>Tanacetum</taxon>
    </lineage>
</organism>
<proteinExistence type="predicted"/>
<gene>
    <name evidence="1" type="ORF">Tco_0770530</name>
</gene>
<dbReference type="Proteomes" id="UP001151760">
    <property type="component" value="Unassembled WGS sequence"/>
</dbReference>
<protein>
    <submittedName>
        <fullName evidence="1">Uncharacterized protein</fullName>
    </submittedName>
</protein>
<evidence type="ECO:0000313" key="2">
    <source>
        <dbReference type="Proteomes" id="UP001151760"/>
    </source>
</evidence>